<dbReference type="EMBL" id="JBDJPC010000008">
    <property type="protein sequence ID" value="KAL1493152.1"/>
    <property type="molecule type" value="Genomic_DNA"/>
</dbReference>
<feature type="compositionally biased region" description="Basic and acidic residues" evidence="1">
    <location>
        <begin position="11"/>
        <end position="32"/>
    </location>
</feature>
<sequence>MSQAEYTTDAVPDRHHANTGFEPEKENHSENKRNKKHNENILSDSDDSLDGITSGTQNTNSTIFYKCSALHFGHIYNLGTHTKWPTNPEPRLKETTLIKKMKLSNVPVIEKDLYIVGQHIGKGCFNLFRNLGLTQQLVERYEMRYREDIDGLIHKLLIVWKQENGKKATVGLLAQALWDSKEINAINEWSNQYDEIHK</sequence>
<evidence type="ECO:0000256" key="1">
    <source>
        <dbReference type="SAM" id="MobiDB-lite"/>
    </source>
</evidence>
<dbReference type="AlphaFoldDB" id="A0ABD1EEU0"/>
<dbReference type="Pfam" id="PF00531">
    <property type="entry name" value="Death"/>
    <property type="match status" value="1"/>
</dbReference>
<name>A0ABD1EEU0_HYPHA</name>
<evidence type="ECO:0000313" key="4">
    <source>
        <dbReference type="Proteomes" id="UP001566132"/>
    </source>
</evidence>
<dbReference type="Proteomes" id="UP001566132">
    <property type="component" value="Unassembled WGS sequence"/>
</dbReference>
<dbReference type="SUPFAM" id="SSF47986">
    <property type="entry name" value="DEATH domain"/>
    <property type="match status" value="1"/>
</dbReference>
<proteinExistence type="predicted"/>
<dbReference type="PROSITE" id="PS50017">
    <property type="entry name" value="DEATH_DOMAIN"/>
    <property type="match status" value="1"/>
</dbReference>
<dbReference type="CDD" id="cd01670">
    <property type="entry name" value="Death"/>
    <property type="match status" value="1"/>
</dbReference>
<feature type="region of interest" description="Disordered" evidence="1">
    <location>
        <begin position="1"/>
        <end position="53"/>
    </location>
</feature>
<dbReference type="InterPro" id="IPR011029">
    <property type="entry name" value="DEATH-like_dom_sf"/>
</dbReference>
<dbReference type="Gene3D" id="1.10.533.10">
    <property type="entry name" value="Death Domain, Fas"/>
    <property type="match status" value="1"/>
</dbReference>
<feature type="domain" description="Death" evidence="2">
    <location>
        <begin position="127"/>
        <end position="177"/>
    </location>
</feature>
<organism evidence="3 4">
    <name type="scientific">Hypothenemus hampei</name>
    <name type="common">Coffee berry borer</name>
    <dbReference type="NCBI Taxonomy" id="57062"/>
    <lineage>
        <taxon>Eukaryota</taxon>
        <taxon>Metazoa</taxon>
        <taxon>Ecdysozoa</taxon>
        <taxon>Arthropoda</taxon>
        <taxon>Hexapoda</taxon>
        <taxon>Insecta</taxon>
        <taxon>Pterygota</taxon>
        <taxon>Neoptera</taxon>
        <taxon>Endopterygota</taxon>
        <taxon>Coleoptera</taxon>
        <taxon>Polyphaga</taxon>
        <taxon>Cucujiformia</taxon>
        <taxon>Curculionidae</taxon>
        <taxon>Scolytinae</taxon>
        <taxon>Hypothenemus</taxon>
    </lineage>
</organism>
<keyword evidence="4" id="KW-1185">Reference proteome</keyword>
<comment type="caution">
    <text evidence="3">The sequence shown here is derived from an EMBL/GenBank/DDBJ whole genome shotgun (WGS) entry which is preliminary data.</text>
</comment>
<accession>A0ABD1EEU0</accession>
<dbReference type="InterPro" id="IPR000488">
    <property type="entry name" value="Death_dom"/>
</dbReference>
<protein>
    <recommendedName>
        <fullName evidence="2">Death domain-containing protein</fullName>
    </recommendedName>
</protein>
<evidence type="ECO:0000259" key="2">
    <source>
        <dbReference type="PROSITE" id="PS50017"/>
    </source>
</evidence>
<gene>
    <name evidence="3" type="ORF">ABEB36_011264</name>
</gene>
<evidence type="ECO:0000313" key="3">
    <source>
        <dbReference type="EMBL" id="KAL1493152.1"/>
    </source>
</evidence>
<reference evidence="3 4" key="1">
    <citation type="submission" date="2024-05" db="EMBL/GenBank/DDBJ databases">
        <title>Genetic variation in Jamaican populations of the coffee berry borer (Hypothenemus hampei).</title>
        <authorList>
            <person name="Errbii M."/>
            <person name="Myrie A."/>
        </authorList>
    </citation>
    <scope>NUCLEOTIDE SEQUENCE [LARGE SCALE GENOMIC DNA]</scope>
    <source>
        <strain evidence="3">JA-Hopewell-2020-01-JO</strain>
        <tissue evidence="3">Whole body</tissue>
    </source>
</reference>